<proteinExistence type="predicted"/>
<evidence type="ECO:0000256" key="1">
    <source>
        <dbReference type="SAM" id="MobiDB-lite"/>
    </source>
</evidence>
<feature type="region of interest" description="Disordered" evidence="1">
    <location>
        <begin position="215"/>
        <end position="261"/>
    </location>
</feature>
<dbReference type="PANTHER" id="PTHR45749">
    <property type="match status" value="1"/>
</dbReference>
<reference evidence="2" key="2">
    <citation type="submission" date="2014-07" db="EMBL/GenBank/DDBJ databases">
        <authorList>
            <person name="Hull J."/>
        </authorList>
    </citation>
    <scope>NUCLEOTIDE SEQUENCE</scope>
</reference>
<reference evidence="2" key="1">
    <citation type="journal article" date="2014" name="PLoS ONE">
        <title>Transcriptome-Based Identification of ABC Transporters in the Western Tarnished Plant Bug Lygus hesperus.</title>
        <authorList>
            <person name="Hull J.J."/>
            <person name="Chaney K."/>
            <person name="Geib S.M."/>
            <person name="Fabrick J.A."/>
            <person name="Brent C.S."/>
            <person name="Walsh D."/>
            <person name="Lavine L.C."/>
        </authorList>
    </citation>
    <scope>NUCLEOTIDE SEQUENCE</scope>
</reference>
<protein>
    <submittedName>
        <fullName evidence="2">Uncharacterized protein</fullName>
    </submittedName>
</protein>
<sequence>MSHKGKPVTLPDGQVIYANIEDSDLIDLNPQVILDRIDISDETRFSGGECEVKYEIHDGSYPDYETRTHRKNISDFKMEVADEEIDSLSEAVENITTCEVKQEISKTPPSPANMDRIEMSSDEEFKGFGLLHSPNGMEQGGCTGQQILLRDQKTLLDCKGKASQHHILLPKTKSSEQHTYSNKESASPELHRKTIATSPFRDIEASLGTNPLVLPEEDELTESDIPQIVSTSSLPSNREPTPGDEVTVVNDDSSRSVPQPKATVKEILRPKPRYTGTKLVHLQEACCLVDKLVKRKFLSDAWWSAGEREKIVTDGKPTVNYDNVFGYNLNTCYSINLNRLKWLTGCVERQRLYCWPCLLFDREHGSTRGVFNTNQELGRILNCFKRHGDSQEHREAEVRERQWIKRNLDDIYKTQPGLTFKDRQSASDPPSEPTNLFSQTGNDRKSEKSYEQIKQNTPVQLHSYATMGMKSNNDHQKPCIIRMLLKKDFVSGSWQEGEQDAIVIQGRRCPSMEYIFGSGTSKHGEAILTDDLYVKHPWLTGSWETKNLYCWPCLLYDAQSSCLDFKGMSPATVIDNHELLNSHLESSICLKLLEHDIKGRCKKGESEQDIENVKKKREFLKHLIDVVCITKTTVNNSGCCEEDYVELLKLIASYNLNLEGFLHETSIATGKEAATYLVSNHAEGILTAITQVMVKKIKRELQNAPFVAIMLDDVKGLVNKSFISVIIRYVEKNGEVQERFVKFIEVGYNRSAGNMIRHVTCLVEELGCESRVVGITYDGAVIEPTDVKKFNSEVRSNINSAAMFFHNRNHNLKFLIQQALSHHKECRTFFQHLVPFRNFFNDTPAAINALIELDSKVPGDNSGRVWDFSIEFVNTIRCHYTLMLELLENINRHPNDWDIEHVVQAPYHIRFLKNLQNRFFIVFLSKVFSIVSELTAVLQLDFDVNNWTENTNQAKMQLSQMRDKLNDICEIACSPSLTENDMPRIEQVEALKEMNKELFNNLLTCIINFIVTRIENIDNFRFFDSDIISGIVDKSRDGTKEIIARLTTTYNSPVFNPLFNITKLRAQLDFHFGHKCFKTIKSINELMKDMHEFEMSSTMTELHRLLRLILTIPIASHFIEKTNSHENIATYVKSNINDLNTIDAFVWLEKDLLESLQKEENFHEWVIAHYAKKPGGEQFRLPINAKKN</sequence>
<organism evidence="2">
    <name type="scientific">Lygus hesperus</name>
    <name type="common">Western plant bug</name>
    <dbReference type="NCBI Taxonomy" id="30085"/>
    <lineage>
        <taxon>Eukaryota</taxon>
        <taxon>Metazoa</taxon>
        <taxon>Ecdysozoa</taxon>
        <taxon>Arthropoda</taxon>
        <taxon>Hexapoda</taxon>
        <taxon>Insecta</taxon>
        <taxon>Pterygota</taxon>
        <taxon>Neoptera</taxon>
        <taxon>Paraneoptera</taxon>
        <taxon>Hemiptera</taxon>
        <taxon>Heteroptera</taxon>
        <taxon>Panheteroptera</taxon>
        <taxon>Cimicomorpha</taxon>
        <taxon>Miridae</taxon>
        <taxon>Mirini</taxon>
        <taxon>Lygus</taxon>
    </lineage>
</organism>
<feature type="compositionally biased region" description="Polar residues" evidence="1">
    <location>
        <begin position="228"/>
        <end position="239"/>
    </location>
</feature>
<dbReference type="EMBL" id="GBHO01016285">
    <property type="protein sequence ID" value="JAG27319.1"/>
    <property type="molecule type" value="Transcribed_RNA"/>
</dbReference>
<feature type="region of interest" description="Disordered" evidence="1">
    <location>
        <begin position="419"/>
        <end position="450"/>
    </location>
</feature>
<accession>A0A0A9Y560</accession>
<name>A0A0A9Y560_LYGHE</name>
<dbReference type="PANTHER" id="PTHR45749:SF21">
    <property type="entry name" value="DUF4371 DOMAIN-CONTAINING PROTEIN"/>
    <property type="match status" value="1"/>
</dbReference>
<evidence type="ECO:0000313" key="2">
    <source>
        <dbReference type="EMBL" id="JAG27319.1"/>
    </source>
</evidence>
<gene>
    <name evidence="2" type="ORF">CM83_55020</name>
</gene>
<feature type="region of interest" description="Disordered" evidence="1">
    <location>
        <begin position="169"/>
        <end position="198"/>
    </location>
</feature>
<dbReference type="AlphaFoldDB" id="A0A0A9Y560"/>